<dbReference type="SUPFAM" id="SSF56601">
    <property type="entry name" value="beta-lactamase/transpeptidase-like"/>
    <property type="match status" value="1"/>
</dbReference>
<dbReference type="InterPro" id="IPR001460">
    <property type="entry name" value="PCN-bd_Tpept"/>
</dbReference>
<dbReference type="PANTHER" id="PTHR32282">
    <property type="entry name" value="BINDING PROTEIN TRANSPEPTIDASE, PUTATIVE-RELATED"/>
    <property type="match status" value="1"/>
</dbReference>
<evidence type="ECO:0000256" key="6">
    <source>
        <dbReference type="ARBA" id="ARBA00022670"/>
    </source>
</evidence>
<proteinExistence type="inferred from homology"/>
<evidence type="ECO:0000256" key="10">
    <source>
        <dbReference type="ARBA" id="ARBA00022960"/>
    </source>
</evidence>
<dbReference type="InterPro" id="IPR036950">
    <property type="entry name" value="PBP_transglycosylase"/>
</dbReference>
<dbReference type="GO" id="GO:0006508">
    <property type="term" value="P:proteolysis"/>
    <property type="evidence" value="ECO:0007669"/>
    <property type="project" value="UniProtKB-KW"/>
</dbReference>
<dbReference type="SUPFAM" id="SSF53955">
    <property type="entry name" value="Lysozyme-like"/>
    <property type="match status" value="1"/>
</dbReference>
<comment type="catalytic activity">
    <reaction evidence="16">
        <text>[GlcNAc-(1-&gt;4)-Mur2Ac(oyl-L-Ala-gamma-D-Glu-L-Lys-D-Ala-D-Ala)](n)-di-trans,octa-cis-undecaprenyl diphosphate + beta-D-GlcNAc-(1-&gt;4)-Mur2Ac(oyl-L-Ala-gamma-D-Glu-L-Lys-D-Ala-D-Ala)-di-trans,octa-cis-undecaprenyl diphosphate = [GlcNAc-(1-&gt;4)-Mur2Ac(oyl-L-Ala-gamma-D-Glu-L-Lys-D-Ala-D-Ala)](n+1)-di-trans,octa-cis-undecaprenyl diphosphate + di-trans,octa-cis-undecaprenyl diphosphate + H(+)</text>
        <dbReference type="Rhea" id="RHEA:23708"/>
        <dbReference type="Rhea" id="RHEA-COMP:9602"/>
        <dbReference type="Rhea" id="RHEA-COMP:9603"/>
        <dbReference type="ChEBI" id="CHEBI:15378"/>
        <dbReference type="ChEBI" id="CHEBI:58405"/>
        <dbReference type="ChEBI" id="CHEBI:60033"/>
        <dbReference type="ChEBI" id="CHEBI:78435"/>
        <dbReference type="EC" id="2.4.99.28"/>
    </reaction>
</comment>
<comment type="similarity">
    <text evidence="3">In the N-terminal section; belongs to the glycosyltransferase 51 family.</text>
</comment>
<keyword evidence="13" id="KW-0511">Multifunctional enzyme</keyword>
<dbReference type="InterPro" id="IPR012338">
    <property type="entry name" value="Beta-lactam/transpept-like"/>
</dbReference>
<evidence type="ECO:0000256" key="3">
    <source>
        <dbReference type="ARBA" id="ARBA00007739"/>
    </source>
</evidence>
<feature type="domain" description="Glycosyl transferase family 51" evidence="19">
    <location>
        <begin position="86"/>
        <end position="261"/>
    </location>
</feature>
<dbReference type="GO" id="GO:0008955">
    <property type="term" value="F:peptidoglycan glycosyltransferase activity"/>
    <property type="evidence" value="ECO:0007669"/>
    <property type="project" value="UniProtKB-EC"/>
</dbReference>
<sequence>MDRGKKRKYTKRKNKKTTLIAFVQGIFAYEIRIRLISFKTLVAILVISAFYVVSSLYFYVLKDLPSPNQLAKYDPKQTTTIYDRKGNILYRIYSDEDRIIAKIEDIPQDVINATTAIEDQTFYTHKGISIRGITRAAKSTLLDKDLEGGSTITQQLVKNTLLTPERTWERKVKEAVVAIEVERRYSKSEILEMYLNRIPYGGTAYGIRAAAKRYFGKDLSELLLSEAAYLAGLPAAPSKYSPFIADKSIGKARQQEVLSRMYALGYISKTQLDEALNQDLTFQTQTEYIKAPHFVNYVISQLEQNYGQSLVKQGGLDVFTSLDPELQASLENIVSKNVENLQKYGTSNGASIITNPNTGEILAMVGSADYFDLKNDGNVNIATSLRQPGSSIKPVTYALALESGYTELSKIADTPIVYAIPGAKYKYAPVNYDGKFHGNVTLKNALGSSYNIPAVKLLDSLGVANLVEFAKKLGITTWTEPERYGLSLTLGAGEVTMIDMATVYGTFANLGYKKQVTGILKVYDSYGNVMEENSCVSFLDGAPSILTKRAIIETKATASTEQNPSNIKILGAKCERLKVISSATAYTIGNILSDNKARTPAFGPSSSLNVTSKEFAVKTGTTTSVRDNWAIGYSNDFVVVSWLGNNDNKPMKNIVSGYRGASEIWRQAVDYLIANRKVKDKLIKPDDIVEVDICELTGTLACKECNNGRMIFNKGLEPKIKCSESMIKKIVGNTEEKKEG</sequence>
<dbReference type="InterPro" id="IPR050396">
    <property type="entry name" value="Glycosyltr_51/Transpeptidase"/>
</dbReference>
<dbReference type="Proteomes" id="UP000229756">
    <property type="component" value="Unassembled WGS sequence"/>
</dbReference>
<dbReference type="GO" id="GO:0008658">
    <property type="term" value="F:penicillin binding"/>
    <property type="evidence" value="ECO:0007669"/>
    <property type="project" value="InterPro"/>
</dbReference>
<dbReference type="GO" id="GO:0030288">
    <property type="term" value="C:outer membrane-bounded periplasmic space"/>
    <property type="evidence" value="ECO:0007669"/>
    <property type="project" value="TreeGrafter"/>
</dbReference>
<evidence type="ECO:0000256" key="12">
    <source>
        <dbReference type="ARBA" id="ARBA00023136"/>
    </source>
</evidence>
<keyword evidence="8" id="KW-0808">Transferase</keyword>
<keyword evidence="17" id="KW-1133">Transmembrane helix</keyword>
<keyword evidence="9" id="KW-0378">Hydrolase</keyword>
<evidence type="ECO:0000313" key="20">
    <source>
        <dbReference type="EMBL" id="PJC23746.1"/>
    </source>
</evidence>
<dbReference type="FunFam" id="1.10.3810.10:FF:000001">
    <property type="entry name" value="Penicillin-binding protein 1A"/>
    <property type="match status" value="1"/>
</dbReference>
<keyword evidence="4" id="KW-1003">Cell membrane</keyword>
<keyword evidence="17" id="KW-0812">Transmembrane</keyword>
<dbReference type="GO" id="GO:0005886">
    <property type="term" value="C:plasma membrane"/>
    <property type="evidence" value="ECO:0007669"/>
    <property type="project" value="UniProtKB-SubCell"/>
</dbReference>
<evidence type="ECO:0000256" key="5">
    <source>
        <dbReference type="ARBA" id="ARBA00022645"/>
    </source>
</evidence>
<evidence type="ECO:0000256" key="2">
    <source>
        <dbReference type="ARBA" id="ARBA00007090"/>
    </source>
</evidence>
<dbReference type="NCBIfam" id="TIGR02074">
    <property type="entry name" value="PBP_1a_fam"/>
    <property type="match status" value="1"/>
</dbReference>
<evidence type="ECO:0000256" key="11">
    <source>
        <dbReference type="ARBA" id="ARBA00022984"/>
    </source>
</evidence>
<evidence type="ECO:0000259" key="18">
    <source>
        <dbReference type="Pfam" id="PF00905"/>
    </source>
</evidence>
<dbReference type="EMBL" id="PFSJ01000014">
    <property type="protein sequence ID" value="PJC23746.1"/>
    <property type="molecule type" value="Genomic_DNA"/>
</dbReference>
<feature type="transmembrane region" description="Helical" evidence="17">
    <location>
        <begin position="41"/>
        <end position="60"/>
    </location>
</feature>
<evidence type="ECO:0000259" key="19">
    <source>
        <dbReference type="Pfam" id="PF00912"/>
    </source>
</evidence>
<evidence type="ECO:0000256" key="8">
    <source>
        <dbReference type="ARBA" id="ARBA00022679"/>
    </source>
</evidence>
<dbReference type="Pfam" id="PF00912">
    <property type="entry name" value="Transgly"/>
    <property type="match status" value="1"/>
</dbReference>
<keyword evidence="11" id="KW-0573">Peptidoglycan synthesis</keyword>
<keyword evidence="14" id="KW-0961">Cell wall biogenesis/degradation</keyword>
<dbReference type="GO" id="GO:0009252">
    <property type="term" value="P:peptidoglycan biosynthetic process"/>
    <property type="evidence" value="ECO:0007669"/>
    <property type="project" value="UniProtKB-KW"/>
</dbReference>
<accession>A0A2M8ELX6</accession>
<gene>
    <name evidence="20" type="ORF">CO058_01830</name>
</gene>
<organism evidence="20 21">
    <name type="scientific">candidate division WWE3 bacterium CG_4_9_14_0_2_um_filter_35_11</name>
    <dbReference type="NCBI Taxonomy" id="1975077"/>
    <lineage>
        <taxon>Bacteria</taxon>
        <taxon>Katanobacteria</taxon>
    </lineage>
</organism>
<comment type="catalytic activity">
    <reaction evidence="15">
        <text>Preferential cleavage: (Ac)2-L-Lys-D-Ala-|-D-Ala. Also transpeptidation of peptidyl-alanyl moieties that are N-acyl substituents of D-alanine.</text>
        <dbReference type="EC" id="3.4.16.4"/>
    </reaction>
</comment>
<dbReference type="Gene3D" id="3.40.710.10">
    <property type="entry name" value="DD-peptidase/beta-lactamase superfamily"/>
    <property type="match status" value="1"/>
</dbReference>
<keyword evidence="12 17" id="KW-0472">Membrane</keyword>
<name>A0A2M8ELX6_UNCKA</name>
<dbReference type="Pfam" id="PF00905">
    <property type="entry name" value="Transpeptidase"/>
    <property type="match status" value="1"/>
</dbReference>
<evidence type="ECO:0000256" key="13">
    <source>
        <dbReference type="ARBA" id="ARBA00023268"/>
    </source>
</evidence>
<keyword evidence="7" id="KW-0328">Glycosyltransferase</keyword>
<dbReference type="AlphaFoldDB" id="A0A2M8ELX6"/>
<comment type="caution">
    <text evidence="20">The sequence shown here is derived from an EMBL/GenBank/DDBJ whole genome shotgun (WGS) entry which is preliminary data.</text>
</comment>
<dbReference type="GO" id="GO:0009002">
    <property type="term" value="F:serine-type D-Ala-D-Ala carboxypeptidase activity"/>
    <property type="evidence" value="ECO:0007669"/>
    <property type="project" value="UniProtKB-EC"/>
</dbReference>
<protein>
    <submittedName>
        <fullName evidence="20">Uncharacterized protein</fullName>
    </submittedName>
</protein>
<keyword evidence="5" id="KW-0121">Carboxypeptidase</keyword>
<evidence type="ECO:0000256" key="7">
    <source>
        <dbReference type="ARBA" id="ARBA00022676"/>
    </source>
</evidence>
<dbReference type="InterPro" id="IPR001264">
    <property type="entry name" value="Glyco_trans_51"/>
</dbReference>
<evidence type="ECO:0000256" key="4">
    <source>
        <dbReference type="ARBA" id="ARBA00022475"/>
    </source>
</evidence>
<evidence type="ECO:0000313" key="21">
    <source>
        <dbReference type="Proteomes" id="UP000229756"/>
    </source>
</evidence>
<comment type="subcellular location">
    <subcellularLocation>
        <location evidence="1">Cell membrane</location>
    </subcellularLocation>
</comment>
<evidence type="ECO:0000256" key="17">
    <source>
        <dbReference type="SAM" id="Phobius"/>
    </source>
</evidence>
<comment type="similarity">
    <text evidence="2">In the C-terminal section; belongs to the transpeptidase family.</text>
</comment>
<feature type="domain" description="Penicillin-binding protein transpeptidase" evidence="18">
    <location>
        <begin position="350"/>
        <end position="635"/>
    </location>
</feature>
<dbReference type="Gene3D" id="1.10.3810.10">
    <property type="entry name" value="Biosynthetic peptidoglycan transglycosylase-like"/>
    <property type="match status" value="1"/>
</dbReference>
<dbReference type="PANTHER" id="PTHR32282:SF11">
    <property type="entry name" value="PENICILLIN-BINDING PROTEIN 1B"/>
    <property type="match status" value="1"/>
</dbReference>
<reference evidence="21" key="1">
    <citation type="submission" date="2017-09" db="EMBL/GenBank/DDBJ databases">
        <title>Depth-based differentiation of microbial function through sediment-hosted aquifers and enrichment of novel symbionts in the deep terrestrial subsurface.</title>
        <authorList>
            <person name="Probst A.J."/>
            <person name="Ladd B."/>
            <person name="Jarett J.K."/>
            <person name="Geller-Mcgrath D.E."/>
            <person name="Sieber C.M.K."/>
            <person name="Emerson J.B."/>
            <person name="Anantharaman K."/>
            <person name="Thomas B.C."/>
            <person name="Malmstrom R."/>
            <person name="Stieglmeier M."/>
            <person name="Klingl A."/>
            <person name="Woyke T."/>
            <person name="Ryan C.M."/>
            <person name="Banfield J.F."/>
        </authorList>
    </citation>
    <scope>NUCLEOTIDE SEQUENCE [LARGE SCALE GENOMIC DNA]</scope>
</reference>
<evidence type="ECO:0000256" key="14">
    <source>
        <dbReference type="ARBA" id="ARBA00023316"/>
    </source>
</evidence>
<evidence type="ECO:0000256" key="15">
    <source>
        <dbReference type="ARBA" id="ARBA00034000"/>
    </source>
</evidence>
<dbReference type="GO" id="GO:0008360">
    <property type="term" value="P:regulation of cell shape"/>
    <property type="evidence" value="ECO:0007669"/>
    <property type="project" value="UniProtKB-KW"/>
</dbReference>
<evidence type="ECO:0000256" key="9">
    <source>
        <dbReference type="ARBA" id="ARBA00022801"/>
    </source>
</evidence>
<keyword evidence="10" id="KW-0133">Cell shape</keyword>
<dbReference type="GO" id="GO:0071555">
    <property type="term" value="P:cell wall organization"/>
    <property type="evidence" value="ECO:0007669"/>
    <property type="project" value="UniProtKB-KW"/>
</dbReference>
<evidence type="ECO:0000256" key="16">
    <source>
        <dbReference type="ARBA" id="ARBA00049902"/>
    </source>
</evidence>
<evidence type="ECO:0000256" key="1">
    <source>
        <dbReference type="ARBA" id="ARBA00004236"/>
    </source>
</evidence>
<dbReference type="InterPro" id="IPR023346">
    <property type="entry name" value="Lysozyme-like_dom_sf"/>
</dbReference>
<keyword evidence="6" id="KW-0645">Protease</keyword>